<feature type="domain" description="DUF4349" evidence="2">
    <location>
        <begin position="49"/>
        <end position="254"/>
    </location>
</feature>
<name>A0A0R0C0T5_9GAMM</name>
<evidence type="ECO:0000313" key="3">
    <source>
        <dbReference type="EMBL" id="KRG63035.1"/>
    </source>
</evidence>
<dbReference type="PROSITE" id="PS51257">
    <property type="entry name" value="PROKAR_LIPOPROTEIN"/>
    <property type="match status" value="1"/>
</dbReference>
<gene>
    <name evidence="3" type="ORF">ABB26_13665</name>
</gene>
<reference evidence="3 4" key="1">
    <citation type="submission" date="2015-05" db="EMBL/GenBank/DDBJ databases">
        <title>Genome sequencing and analysis of members of genus Stenotrophomonas.</title>
        <authorList>
            <person name="Patil P.P."/>
            <person name="Midha S."/>
            <person name="Patil P.B."/>
        </authorList>
    </citation>
    <scope>NUCLEOTIDE SEQUENCE [LARGE SCALE GENOMIC DNA]</scope>
    <source>
        <strain evidence="3 4">DSM 18929</strain>
    </source>
</reference>
<dbReference type="EMBL" id="LDJI01000026">
    <property type="protein sequence ID" value="KRG63035.1"/>
    <property type="molecule type" value="Genomic_DNA"/>
</dbReference>
<protein>
    <submittedName>
        <fullName evidence="3">Membrane protein</fullName>
    </submittedName>
</protein>
<dbReference type="STRING" id="405444.ABB26_13665"/>
<accession>A0A0R0C0T5</accession>
<dbReference type="PATRIC" id="fig|405444.3.peg.1834"/>
<dbReference type="Pfam" id="PF14257">
    <property type="entry name" value="DUF4349"/>
    <property type="match status" value="1"/>
</dbReference>
<proteinExistence type="predicted"/>
<dbReference type="OrthoDB" id="5701987at2"/>
<keyword evidence="1" id="KW-0812">Transmembrane</keyword>
<organism evidence="3 4">
    <name type="scientific">Stenotrophomonas humi</name>
    <dbReference type="NCBI Taxonomy" id="405444"/>
    <lineage>
        <taxon>Bacteria</taxon>
        <taxon>Pseudomonadati</taxon>
        <taxon>Pseudomonadota</taxon>
        <taxon>Gammaproteobacteria</taxon>
        <taxon>Lysobacterales</taxon>
        <taxon>Lysobacteraceae</taxon>
        <taxon>Stenotrophomonas</taxon>
    </lineage>
</organism>
<dbReference type="InterPro" id="IPR025645">
    <property type="entry name" value="DUF4349"/>
</dbReference>
<evidence type="ECO:0000256" key="1">
    <source>
        <dbReference type="SAM" id="Phobius"/>
    </source>
</evidence>
<dbReference type="Proteomes" id="UP000050864">
    <property type="component" value="Unassembled WGS sequence"/>
</dbReference>
<keyword evidence="1" id="KW-1133">Transmembrane helix</keyword>
<feature type="transmembrane region" description="Helical" evidence="1">
    <location>
        <begin position="233"/>
        <end position="259"/>
    </location>
</feature>
<dbReference type="AlphaFoldDB" id="A0A0R0C0T5"/>
<sequence>MKRLQGNGWVLGAGLGVLMALAGCAKHEMAADAGAAPAEALQSPEGAFLAYEHTLQLRLPGKDIAPRVKAVTEACQSAKFGDCAVLNVSQQAGDTPSGSVQVRIAPKGVEPLIALASDNGELTTRNTQAEDLAQQVAETQLTQARLKNEHERLVEYQQRRDLAVADLLTISQRLSEIEAGLEQANRASAQQHRRIDTQLVTINLESTSSQRNRSEIGRALGDFGEIFTTSLAYVIRFIAGVLPVAIIGGFVLWLGRVWWRRRRNKRAAKP</sequence>
<keyword evidence="4" id="KW-1185">Reference proteome</keyword>
<evidence type="ECO:0000259" key="2">
    <source>
        <dbReference type="Pfam" id="PF14257"/>
    </source>
</evidence>
<dbReference type="RefSeq" id="WP_057635052.1">
    <property type="nucleotide sequence ID" value="NZ_LDJI01000026.1"/>
</dbReference>
<evidence type="ECO:0000313" key="4">
    <source>
        <dbReference type="Proteomes" id="UP000050864"/>
    </source>
</evidence>
<comment type="caution">
    <text evidence="3">The sequence shown here is derived from an EMBL/GenBank/DDBJ whole genome shotgun (WGS) entry which is preliminary data.</text>
</comment>
<keyword evidence="1" id="KW-0472">Membrane</keyword>